<evidence type="ECO:0000313" key="1">
    <source>
        <dbReference type="EMBL" id="KAF2833665.1"/>
    </source>
</evidence>
<dbReference type="OrthoDB" id="5413827at2759"/>
<evidence type="ECO:0000313" key="2">
    <source>
        <dbReference type="Proteomes" id="UP000799424"/>
    </source>
</evidence>
<gene>
    <name evidence="1" type="ORF">CC86DRAFT_376788</name>
</gene>
<dbReference type="AlphaFoldDB" id="A0A6A7AMC4"/>
<reference evidence="1" key="1">
    <citation type="journal article" date="2020" name="Stud. Mycol.">
        <title>101 Dothideomycetes genomes: a test case for predicting lifestyles and emergence of pathogens.</title>
        <authorList>
            <person name="Haridas S."/>
            <person name="Albert R."/>
            <person name="Binder M."/>
            <person name="Bloem J."/>
            <person name="Labutti K."/>
            <person name="Salamov A."/>
            <person name="Andreopoulos B."/>
            <person name="Baker S."/>
            <person name="Barry K."/>
            <person name="Bills G."/>
            <person name="Bluhm B."/>
            <person name="Cannon C."/>
            <person name="Castanera R."/>
            <person name="Culley D."/>
            <person name="Daum C."/>
            <person name="Ezra D."/>
            <person name="Gonzalez J."/>
            <person name="Henrissat B."/>
            <person name="Kuo A."/>
            <person name="Liang C."/>
            <person name="Lipzen A."/>
            <person name="Lutzoni F."/>
            <person name="Magnuson J."/>
            <person name="Mondo S."/>
            <person name="Nolan M."/>
            <person name="Ohm R."/>
            <person name="Pangilinan J."/>
            <person name="Park H.-J."/>
            <person name="Ramirez L."/>
            <person name="Alfaro M."/>
            <person name="Sun H."/>
            <person name="Tritt A."/>
            <person name="Yoshinaga Y."/>
            <person name="Zwiers L.-H."/>
            <person name="Turgeon B."/>
            <person name="Goodwin S."/>
            <person name="Spatafora J."/>
            <person name="Crous P."/>
            <person name="Grigoriev I."/>
        </authorList>
    </citation>
    <scope>NUCLEOTIDE SEQUENCE</scope>
    <source>
        <strain evidence="1">CBS 113818</strain>
    </source>
</reference>
<dbReference type="PANTHER" id="PTHR38790">
    <property type="entry name" value="2EXR DOMAIN-CONTAINING PROTEIN-RELATED"/>
    <property type="match status" value="1"/>
</dbReference>
<dbReference type="PANTHER" id="PTHR38790:SF4">
    <property type="entry name" value="2EXR DOMAIN-CONTAINING PROTEIN"/>
    <property type="match status" value="1"/>
</dbReference>
<sequence length="112" mass="12766">MPSQQPNDAQIGRDITTEVNSQVSGLLRLPAEVRNKIYKLACQGIVVYPKKLSFHSHTIRGPLFTILHICRQIRHEARLILYCTALFDVNIYDMKEALGRTRSPPYDVSKLS</sequence>
<proteinExistence type="predicted"/>
<organism evidence="1 2">
    <name type="scientific">Ophiobolus disseminans</name>
    <dbReference type="NCBI Taxonomy" id="1469910"/>
    <lineage>
        <taxon>Eukaryota</taxon>
        <taxon>Fungi</taxon>
        <taxon>Dikarya</taxon>
        <taxon>Ascomycota</taxon>
        <taxon>Pezizomycotina</taxon>
        <taxon>Dothideomycetes</taxon>
        <taxon>Pleosporomycetidae</taxon>
        <taxon>Pleosporales</taxon>
        <taxon>Pleosporineae</taxon>
        <taxon>Phaeosphaeriaceae</taxon>
        <taxon>Ophiobolus</taxon>
    </lineage>
</organism>
<keyword evidence="2" id="KW-1185">Reference proteome</keyword>
<name>A0A6A7AMC4_9PLEO</name>
<dbReference type="Proteomes" id="UP000799424">
    <property type="component" value="Unassembled WGS sequence"/>
</dbReference>
<accession>A0A6A7AMC4</accession>
<dbReference type="EMBL" id="MU006216">
    <property type="protein sequence ID" value="KAF2833665.1"/>
    <property type="molecule type" value="Genomic_DNA"/>
</dbReference>
<protein>
    <submittedName>
        <fullName evidence="1">Uncharacterized protein</fullName>
    </submittedName>
</protein>